<dbReference type="InterPro" id="IPR011701">
    <property type="entry name" value="MFS"/>
</dbReference>
<dbReference type="InterPro" id="IPR036259">
    <property type="entry name" value="MFS_trans_sf"/>
</dbReference>
<protein>
    <recommendedName>
        <fullName evidence="6">Major facilitator superfamily (MFS) profile domain-containing protein</fullName>
    </recommendedName>
</protein>
<feature type="transmembrane region" description="Helical" evidence="5">
    <location>
        <begin position="12"/>
        <end position="38"/>
    </location>
</feature>
<dbReference type="EMBL" id="CAWUHC010000014">
    <property type="protein sequence ID" value="CAK7215097.1"/>
    <property type="molecule type" value="Genomic_DNA"/>
</dbReference>
<evidence type="ECO:0000313" key="7">
    <source>
        <dbReference type="EMBL" id="CAK7215097.1"/>
    </source>
</evidence>
<proteinExistence type="predicted"/>
<evidence type="ECO:0000256" key="5">
    <source>
        <dbReference type="SAM" id="Phobius"/>
    </source>
</evidence>
<feature type="transmembrane region" description="Helical" evidence="5">
    <location>
        <begin position="140"/>
        <end position="160"/>
    </location>
</feature>
<feature type="transmembrane region" description="Helical" evidence="5">
    <location>
        <begin position="341"/>
        <end position="362"/>
    </location>
</feature>
<comment type="subcellular location">
    <subcellularLocation>
        <location evidence="1">Membrane</location>
        <topology evidence="1">Multi-pass membrane protein</topology>
    </subcellularLocation>
</comment>
<dbReference type="Proteomes" id="UP001642406">
    <property type="component" value="Unassembled WGS sequence"/>
</dbReference>
<evidence type="ECO:0000256" key="3">
    <source>
        <dbReference type="ARBA" id="ARBA00022989"/>
    </source>
</evidence>
<dbReference type="Pfam" id="PF07690">
    <property type="entry name" value="MFS_1"/>
    <property type="match status" value="1"/>
</dbReference>
<feature type="transmembrane region" description="Helical" evidence="5">
    <location>
        <begin position="407"/>
        <end position="425"/>
    </location>
</feature>
<feature type="transmembrane region" description="Helical" evidence="5">
    <location>
        <begin position="437"/>
        <end position="457"/>
    </location>
</feature>
<evidence type="ECO:0000313" key="8">
    <source>
        <dbReference type="Proteomes" id="UP001642406"/>
    </source>
</evidence>
<keyword evidence="3 5" id="KW-1133">Transmembrane helix</keyword>
<comment type="caution">
    <text evidence="7">The sequence shown here is derived from an EMBL/GenBank/DDBJ whole genome shotgun (WGS) entry which is preliminary data.</text>
</comment>
<keyword evidence="4 5" id="KW-0472">Membrane</keyword>
<dbReference type="PANTHER" id="PTHR23502:SF34">
    <property type="entry name" value="PROTEIN HOL1"/>
    <property type="match status" value="1"/>
</dbReference>
<evidence type="ECO:0000256" key="1">
    <source>
        <dbReference type="ARBA" id="ARBA00004141"/>
    </source>
</evidence>
<name>A0ABP0B691_9PEZI</name>
<feature type="transmembrane region" description="Helical" evidence="5">
    <location>
        <begin position="110"/>
        <end position="134"/>
    </location>
</feature>
<gene>
    <name evidence="7" type="ORF">SBRCBS47491_002366</name>
</gene>
<dbReference type="InterPro" id="IPR020846">
    <property type="entry name" value="MFS_dom"/>
</dbReference>
<dbReference type="SUPFAM" id="SSF103473">
    <property type="entry name" value="MFS general substrate transporter"/>
    <property type="match status" value="1"/>
</dbReference>
<organism evidence="7 8">
    <name type="scientific">Sporothrix bragantina</name>
    <dbReference type="NCBI Taxonomy" id="671064"/>
    <lineage>
        <taxon>Eukaryota</taxon>
        <taxon>Fungi</taxon>
        <taxon>Dikarya</taxon>
        <taxon>Ascomycota</taxon>
        <taxon>Pezizomycotina</taxon>
        <taxon>Sordariomycetes</taxon>
        <taxon>Sordariomycetidae</taxon>
        <taxon>Ophiostomatales</taxon>
        <taxon>Ophiostomataceae</taxon>
        <taxon>Sporothrix</taxon>
    </lineage>
</organism>
<evidence type="ECO:0000259" key="6">
    <source>
        <dbReference type="PROSITE" id="PS50850"/>
    </source>
</evidence>
<dbReference type="PANTHER" id="PTHR23502">
    <property type="entry name" value="MAJOR FACILITATOR SUPERFAMILY"/>
    <property type="match status" value="1"/>
</dbReference>
<feature type="transmembrane region" description="Helical" evidence="5">
    <location>
        <begin position="50"/>
        <end position="67"/>
    </location>
</feature>
<dbReference type="Gene3D" id="1.20.1250.20">
    <property type="entry name" value="MFS general substrate transporter like domains"/>
    <property type="match status" value="1"/>
</dbReference>
<feature type="transmembrane region" description="Helical" evidence="5">
    <location>
        <begin position="261"/>
        <end position="286"/>
    </location>
</feature>
<feature type="domain" description="Major facilitator superfamily (MFS) profile" evidence="6">
    <location>
        <begin position="1"/>
        <end position="465"/>
    </location>
</feature>
<accession>A0ABP0B691</accession>
<sequence length="469" mass="50315">MAHSPWSWPMSWRIIILLNISFYNLLGNSYAAGLSNVLALPLATLIGKRYTVLLSLTLFLGACLWSGEATSFASLRASRLLGGLAGGLIEALGPHFVIETFPEHQLARAMVIYVGLLAGGSAVGPIVSGAIGYHLDSWRWFLRVLSIAIFCTLLSSLAMLPETTHDGPLVGLDGFLDDGDRATDDELAKYEARAASQVETADTAKVDNAVTTNNHAEAAPSSLWQEYKERSWSLKYVRLQQWREAVRGLYQPLMLLMAPQVVVTVVVFGLTVGWTVVMSIVTASVYAQPPVLFNSLQVGLISIGPLLGLIVGLPIGGAFADWLANRSLRRHGGEHRPASRLPAAFLGGLVSPAGCVVFGYGMRDPAAHWAQVCVGWGMLCVGLTGSSNVLLTYAVDCLPTRAAHIGMLINLAKNLIGFGVSYASISWYESAGPVRQFGTMAGLLFAANLCIIPIAIYSKRVISKTAWLA</sequence>
<evidence type="ECO:0000256" key="4">
    <source>
        <dbReference type="ARBA" id="ARBA00023136"/>
    </source>
</evidence>
<feature type="transmembrane region" description="Helical" evidence="5">
    <location>
        <begin position="79"/>
        <end position="98"/>
    </location>
</feature>
<keyword evidence="2 5" id="KW-0812">Transmembrane</keyword>
<feature type="transmembrane region" description="Helical" evidence="5">
    <location>
        <begin position="374"/>
        <end position="395"/>
    </location>
</feature>
<feature type="transmembrane region" description="Helical" evidence="5">
    <location>
        <begin position="298"/>
        <end position="320"/>
    </location>
</feature>
<evidence type="ECO:0000256" key="2">
    <source>
        <dbReference type="ARBA" id="ARBA00022692"/>
    </source>
</evidence>
<dbReference type="PROSITE" id="PS50850">
    <property type="entry name" value="MFS"/>
    <property type="match status" value="1"/>
</dbReference>
<reference evidence="7 8" key="1">
    <citation type="submission" date="2024-01" db="EMBL/GenBank/DDBJ databases">
        <authorList>
            <person name="Allen C."/>
            <person name="Tagirdzhanova G."/>
        </authorList>
    </citation>
    <scope>NUCLEOTIDE SEQUENCE [LARGE SCALE GENOMIC DNA]</scope>
</reference>
<keyword evidence="8" id="KW-1185">Reference proteome</keyword>